<keyword evidence="1" id="KW-0450">Lipoyl</keyword>
<dbReference type="AlphaFoldDB" id="A0A1G8MN55"/>
<proteinExistence type="predicted"/>
<dbReference type="RefSeq" id="WP_091940252.1">
    <property type="nucleotide sequence ID" value="NZ_FNCY01000026.1"/>
</dbReference>
<sequence length="144" mass="15821">MPFQSFIGRIPNNCLYCRDTDMWVRDDDGQVLIGATAFGLHRAGEVIAFTAKPNGAEILRGKGMATIECHKTVLAVHAPISFRLITGNEDAEARPSVIRGSPYDAGWMARGLPLAWANDSTCLCSAEEYKQHILSIDPEARFEP</sequence>
<dbReference type="Pfam" id="PF01597">
    <property type="entry name" value="GCV_H"/>
    <property type="match status" value="1"/>
</dbReference>
<reference evidence="2 3" key="1">
    <citation type="submission" date="2016-10" db="EMBL/GenBank/DDBJ databases">
        <authorList>
            <person name="de Groot N.N."/>
        </authorList>
    </citation>
    <scope>NUCLEOTIDE SEQUENCE [LARGE SCALE GENOMIC DNA]</scope>
    <source>
        <strain evidence="2 3">DSM 5885</strain>
    </source>
</reference>
<dbReference type="GO" id="GO:0009249">
    <property type="term" value="P:protein lipoylation"/>
    <property type="evidence" value="ECO:0007669"/>
    <property type="project" value="TreeGrafter"/>
</dbReference>
<dbReference type="Proteomes" id="UP000198607">
    <property type="component" value="Unassembled WGS sequence"/>
</dbReference>
<organism evidence="2 3">
    <name type="scientific">Propionivibrio dicarboxylicus</name>
    <dbReference type="NCBI Taxonomy" id="83767"/>
    <lineage>
        <taxon>Bacteria</taxon>
        <taxon>Pseudomonadati</taxon>
        <taxon>Pseudomonadota</taxon>
        <taxon>Betaproteobacteria</taxon>
        <taxon>Rhodocyclales</taxon>
        <taxon>Rhodocyclaceae</taxon>
        <taxon>Propionivibrio</taxon>
    </lineage>
</organism>
<evidence type="ECO:0000256" key="1">
    <source>
        <dbReference type="ARBA" id="ARBA00022823"/>
    </source>
</evidence>
<dbReference type="GO" id="GO:0019464">
    <property type="term" value="P:glycine decarboxylation via glycine cleavage system"/>
    <property type="evidence" value="ECO:0007669"/>
    <property type="project" value="InterPro"/>
</dbReference>
<dbReference type="GO" id="GO:0005960">
    <property type="term" value="C:glycine cleavage complex"/>
    <property type="evidence" value="ECO:0007669"/>
    <property type="project" value="InterPro"/>
</dbReference>
<dbReference type="STRING" id="83767.SAMN05660652_03878"/>
<gene>
    <name evidence="2" type="ORF">SAMN05660652_03878</name>
</gene>
<dbReference type="InterPro" id="IPR033753">
    <property type="entry name" value="GCV_H/Fam206"/>
</dbReference>
<protein>
    <submittedName>
        <fullName evidence="2">Glycine cleavage system H protein</fullName>
    </submittedName>
</protein>
<accession>A0A1G8MN55</accession>
<name>A0A1G8MN55_9RHOO</name>
<dbReference type="Gene3D" id="2.40.50.100">
    <property type="match status" value="1"/>
</dbReference>
<dbReference type="PANTHER" id="PTHR11715">
    <property type="entry name" value="GLYCINE CLEAVAGE SYSTEM H PROTEIN"/>
    <property type="match status" value="1"/>
</dbReference>
<dbReference type="EMBL" id="FNCY01000026">
    <property type="protein sequence ID" value="SDI69448.1"/>
    <property type="molecule type" value="Genomic_DNA"/>
</dbReference>
<dbReference type="InterPro" id="IPR002930">
    <property type="entry name" value="GCV_H"/>
</dbReference>
<dbReference type="PANTHER" id="PTHR11715:SF3">
    <property type="entry name" value="GLYCINE CLEAVAGE SYSTEM H PROTEIN-RELATED"/>
    <property type="match status" value="1"/>
</dbReference>
<dbReference type="OrthoDB" id="9796712at2"/>
<dbReference type="SUPFAM" id="SSF51230">
    <property type="entry name" value="Single hybrid motif"/>
    <property type="match status" value="1"/>
</dbReference>
<dbReference type="GO" id="GO:0005829">
    <property type="term" value="C:cytosol"/>
    <property type="evidence" value="ECO:0007669"/>
    <property type="project" value="TreeGrafter"/>
</dbReference>
<dbReference type="InterPro" id="IPR011053">
    <property type="entry name" value="Single_hybrid_motif"/>
</dbReference>
<evidence type="ECO:0000313" key="3">
    <source>
        <dbReference type="Proteomes" id="UP000198607"/>
    </source>
</evidence>
<evidence type="ECO:0000313" key="2">
    <source>
        <dbReference type="EMBL" id="SDI69448.1"/>
    </source>
</evidence>
<keyword evidence="3" id="KW-1185">Reference proteome</keyword>
<dbReference type="CDD" id="cd06848">
    <property type="entry name" value="GCS_H"/>
    <property type="match status" value="1"/>
</dbReference>